<evidence type="ECO:0000259" key="3">
    <source>
        <dbReference type="PROSITE" id="PS50977"/>
    </source>
</evidence>
<dbReference type="GeneID" id="303298563"/>
<dbReference type="RefSeq" id="WP_343925586.1">
    <property type="nucleotide sequence ID" value="NZ_BAAAIR010000046.1"/>
</dbReference>
<evidence type="ECO:0000256" key="1">
    <source>
        <dbReference type="ARBA" id="ARBA00023125"/>
    </source>
</evidence>
<dbReference type="InterPro" id="IPR009057">
    <property type="entry name" value="Homeodomain-like_sf"/>
</dbReference>
<dbReference type="PROSITE" id="PS01081">
    <property type="entry name" value="HTH_TETR_1"/>
    <property type="match status" value="1"/>
</dbReference>
<gene>
    <name evidence="4" type="ORF">ACFPK8_04115</name>
</gene>
<evidence type="ECO:0000256" key="2">
    <source>
        <dbReference type="PROSITE-ProRule" id="PRU00335"/>
    </source>
</evidence>
<dbReference type="EMBL" id="JBHSLN010000012">
    <property type="protein sequence ID" value="MFC5296685.1"/>
    <property type="molecule type" value="Genomic_DNA"/>
</dbReference>
<dbReference type="PANTHER" id="PTHR30055">
    <property type="entry name" value="HTH-TYPE TRANSCRIPTIONAL REGULATOR RUTR"/>
    <property type="match status" value="1"/>
</dbReference>
<dbReference type="SUPFAM" id="SSF46689">
    <property type="entry name" value="Homeodomain-like"/>
    <property type="match status" value="1"/>
</dbReference>
<dbReference type="InterPro" id="IPR050109">
    <property type="entry name" value="HTH-type_TetR-like_transc_reg"/>
</dbReference>
<evidence type="ECO:0000313" key="4">
    <source>
        <dbReference type="EMBL" id="MFC5296685.1"/>
    </source>
</evidence>
<organism evidence="4 5">
    <name type="scientific">Brachybacterium tyrofermentans</name>
    <dbReference type="NCBI Taxonomy" id="47848"/>
    <lineage>
        <taxon>Bacteria</taxon>
        <taxon>Bacillati</taxon>
        <taxon>Actinomycetota</taxon>
        <taxon>Actinomycetes</taxon>
        <taxon>Micrococcales</taxon>
        <taxon>Dermabacteraceae</taxon>
        <taxon>Brachybacterium</taxon>
    </lineage>
</organism>
<dbReference type="Pfam" id="PF00440">
    <property type="entry name" value="TetR_N"/>
    <property type="match status" value="1"/>
</dbReference>
<feature type="DNA-binding region" description="H-T-H motif" evidence="2">
    <location>
        <begin position="35"/>
        <end position="54"/>
    </location>
</feature>
<keyword evidence="5" id="KW-1185">Reference proteome</keyword>
<name>A0ABW0FDL7_9MICO</name>
<accession>A0ABW0FDL7</accession>
<dbReference type="PANTHER" id="PTHR30055:SF160">
    <property type="entry name" value="TRANSCRIPTIONAL REGULATORY PROTEIN (PROBABLY ASNC-FAMILY)-RELATED"/>
    <property type="match status" value="1"/>
</dbReference>
<proteinExistence type="predicted"/>
<sequence>MSPSPTTRMPRAQRRTQLLELATQVFTRKGYHGTSMDDIAAAAGVTKPVLYQHFDSKVTLYLEVIDIIAVGLLAEVREIGAFEGDTTQRVRYGITRFYELISVQNALRLFTGNESISDEVQERASAVLDQMAIDLAEVLTAFREMSTAQSRIIGRGLIAATQTTALLLHDAQDDVEREEILEVTSAFMVHGLAGFTPREGTAATGSALGADAPSSS</sequence>
<comment type="caution">
    <text evidence="4">The sequence shown here is derived from an EMBL/GenBank/DDBJ whole genome shotgun (WGS) entry which is preliminary data.</text>
</comment>
<dbReference type="Gene3D" id="1.10.357.10">
    <property type="entry name" value="Tetracycline Repressor, domain 2"/>
    <property type="match status" value="1"/>
</dbReference>
<dbReference type="InterPro" id="IPR001647">
    <property type="entry name" value="HTH_TetR"/>
</dbReference>
<protein>
    <submittedName>
        <fullName evidence="4">TetR/AcrR family transcriptional regulator</fullName>
    </submittedName>
</protein>
<dbReference type="InterPro" id="IPR023772">
    <property type="entry name" value="DNA-bd_HTH_TetR-type_CS"/>
</dbReference>
<evidence type="ECO:0000313" key="5">
    <source>
        <dbReference type="Proteomes" id="UP001595937"/>
    </source>
</evidence>
<dbReference type="Proteomes" id="UP001595937">
    <property type="component" value="Unassembled WGS sequence"/>
</dbReference>
<dbReference type="PROSITE" id="PS50977">
    <property type="entry name" value="HTH_TETR_2"/>
    <property type="match status" value="1"/>
</dbReference>
<feature type="domain" description="HTH tetR-type" evidence="3">
    <location>
        <begin position="12"/>
        <end position="72"/>
    </location>
</feature>
<dbReference type="PRINTS" id="PR00455">
    <property type="entry name" value="HTHTETR"/>
</dbReference>
<reference evidence="5" key="1">
    <citation type="journal article" date="2019" name="Int. J. Syst. Evol. Microbiol.">
        <title>The Global Catalogue of Microorganisms (GCM) 10K type strain sequencing project: providing services to taxonomists for standard genome sequencing and annotation.</title>
        <authorList>
            <consortium name="The Broad Institute Genomics Platform"/>
            <consortium name="The Broad Institute Genome Sequencing Center for Infectious Disease"/>
            <person name="Wu L."/>
            <person name="Ma J."/>
        </authorList>
    </citation>
    <scope>NUCLEOTIDE SEQUENCE [LARGE SCALE GENOMIC DNA]</scope>
    <source>
        <strain evidence="5">CGMCC 1.16455</strain>
    </source>
</reference>
<keyword evidence="1 2" id="KW-0238">DNA-binding</keyword>